<dbReference type="InterPro" id="IPR039637">
    <property type="entry name" value="CNOT7/CNOT8/Pop2"/>
</dbReference>
<dbReference type="GO" id="GO:0004535">
    <property type="term" value="F:poly(A)-specific ribonuclease activity"/>
    <property type="evidence" value="ECO:0007669"/>
    <property type="project" value="InterPro"/>
</dbReference>
<protein>
    <submittedName>
        <fullName evidence="1">Uncharacterized protein</fullName>
    </submittedName>
</protein>
<dbReference type="GO" id="GO:0003676">
    <property type="term" value="F:nucleic acid binding"/>
    <property type="evidence" value="ECO:0007669"/>
    <property type="project" value="InterPro"/>
</dbReference>
<dbReference type="AlphaFoldDB" id="M8D7R5"/>
<dbReference type="GO" id="GO:0030014">
    <property type="term" value="C:CCR4-NOT complex"/>
    <property type="evidence" value="ECO:0007669"/>
    <property type="project" value="InterPro"/>
</dbReference>
<dbReference type="InterPro" id="IPR012337">
    <property type="entry name" value="RNaseH-like_sf"/>
</dbReference>
<evidence type="ECO:0000313" key="1">
    <source>
        <dbReference type="EnsemblPlants" id="EMT32521"/>
    </source>
</evidence>
<dbReference type="SUPFAM" id="SSF53098">
    <property type="entry name" value="Ribonuclease H-like"/>
    <property type="match status" value="1"/>
</dbReference>
<organism evidence="1">
    <name type="scientific">Aegilops tauschii</name>
    <name type="common">Tausch's goatgrass</name>
    <name type="synonym">Aegilops squarrosa</name>
    <dbReference type="NCBI Taxonomy" id="37682"/>
    <lineage>
        <taxon>Eukaryota</taxon>
        <taxon>Viridiplantae</taxon>
        <taxon>Streptophyta</taxon>
        <taxon>Embryophyta</taxon>
        <taxon>Tracheophyta</taxon>
        <taxon>Spermatophyta</taxon>
        <taxon>Magnoliopsida</taxon>
        <taxon>Liliopsida</taxon>
        <taxon>Poales</taxon>
        <taxon>Poaceae</taxon>
        <taxon>BOP clade</taxon>
        <taxon>Pooideae</taxon>
        <taxon>Triticodae</taxon>
        <taxon>Triticeae</taxon>
        <taxon>Triticinae</taxon>
        <taxon>Aegilops</taxon>
    </lineage>
</organism>
<name>M8D7R5_AEGTA</name>
<sequence length="98" mass="10154">MAVCDHQGQQGVDAYVLGLLLMGSGLIGAGHGRPLSWITHAGAYHVAYLLKIVMGGAPLPNDVAGFLGAMRHYLGQQVFDVATMAAGCPGKGAGQHRR</sequence>
<dbReference type="EnsemblPlants" id="EMT32521">
    <property type="protein sequence ID" value="EMT32521"/>
    <property type="gene ID" value="F775_42547"/>
</dbReference>
<accession>M8D7R5</accession>
<dbReference type="PANTHER" id="PTHR10797">
    <property type="entry name" value="CCR4-NOT TRANSCRIPTION COMPLEX SUBUNIT"/>
    <property type="match status" value="1"/>
</dbReference>
<reference evidence="1" key="1">
    <citation type="submission" date="2015-06" db="UniProtKB">
        <authorList>
            <consortium name="EnsemblPlants"/>
        </authorList>
    </citation>
    <scope>IDENTIFICATION</scope>
</reference>
<dbReference type="InterPro" id="IPR036397">
    <property type="entry name" value="RNaseH_sf"/>
</dbReference>
<proteinExistence type="predicted"/>
<dbReference type="Gene3D" id="3.30.420.10">
    <property type="entry name" value="Ribonuclease H-like superfamily/Ribonuclease H"/>
    <property type="match status" value="1"/>
</dbReference>